<dbReference type="InterPro" id="IPR014729">
    <property type="entry name" value="Rossmann-like_a/b/a_fold"/>
</dbReference>
<accession>A0A920CH58</accession>
<sequence length="137" mass="16012">MELKDAITIMNGVPEEIINIEDRSTNSKENVLYSKQIFDFSNISSLLFVSKCHVAGRQYRTLRKYLPNNIGMDPYSYETIINGIYINQFNWMLYPESRSLIFGEYLRILYYSHKGDIECVKGIVNGLESYIERIFEG</sequence>
<reference evidence="1 2" key="1">
    <citation type="submission" date="2021-03" db="EMBL/GenBank/DDBJ databases">
        <title>Antimicrobial resistance genes in bacteria isolated from Japanese honey, and their potential for conferring macrolide and lincosamide resistance in the American foulbrood pathogen Paenibacillus larvae.</title>
        <authorList>
            <person name="Okamoto M."/>
            <person name="Kumagai M."/>
            <person name="Kanamori H."/>
            <person name="Takamatsu D."/>
        </authorList>
    </citation>
    <scope>NUCLEOTIDE SEQUENCE [LARGE SCALE GENOMIC DNA]</scope>
    <source>
        <strain evidence="1 2">J41TS12</strain>
    </source>
</reference>
<proteinExistence type="predicted"/>
<organism evidence="1 2">
    <name type="scientific">Paenibacillus antibioticophila</name>
    <dbReference type="NCBI Taxonomy" id="1274374"/>
    <lineage>
        <taxon>Bacteria</taxon>
        <taxon>Bacillati</taxon>
        <taxon>Bacillota</taxon>
        <taxon>Bacilli</taxon>
        <taxon>Bacillales</taxon>
        <taxon>Paenibacillaceae</taxon>
        <taxon>Paenibacillus</taxon>
    </lineage>
</organism>
<evidence type="ECO:0000313" key="1">
    <source>
        <dbReference type="EMBL" id="GIO36819.1"/>
    </source>
</evidence>
<protein>
    <submittedName>
        <fullName evidence="1">Uncharacterized protein</fullName>
    </submittedName>
</protein>
<keyword evidence="2" id="KW-1185">Reference proteome</keyword>
<dbReference type="EMBL" id="BORR01000005">
    <property type="protein sequence ID" value="GIO36819.1"/>
    <property type="molecule type" value="Genomic_DNA"/>
</dbReference>
<gene>
    <name evidence="1" type="ORF">J41TS12_16800</name>
</gene>
<name>A0A920CH58_9BACL</name>
<evidence type="ECO:0000313" key="2">
    <source>
        <dbReference type="Proteomes" id="UP000681162"/>
    </source>
</evidence>
<dbReference type="Proteomes" id="UP000681162">
    <property type="component" value="Unassembled WGS sequence"/>
</dbReference>
<comment type="caution">
    <text evidence="1">The sequence shown here is derived from an EMBL/GenBank/DDBJ whole genome shotgun (WGS) entry which is preliminary data.</text>
</comment>
<dbReference type="Gene3D" id="3.40.50.620">
    <property type="entry name" value="HUPs"/>
    <property type="match status" value="1"/>
</dbReference>
<dbReference type="RefSeq" id="WP_212939143.1">
    <property type="nucleotide sequence ID" value="NZ_BORR01000005.1"/>
</dbReference>
<dbReference type="AlphaFoldDB" id="A0A920CH58"/>